<dbReference type="AlphaFoldDB" id="B6IVE0"/>
<accession>B6IVE0</accession>
<feature type="region of interest" description="Disordered" evidence="1">
    <location>
        <begin position="1"/>
        <end position="40"/>
    </location>
</feature>
<feature type="compositionally biased region" description="Basic and acidic residues" evidence="1">
    <location>
        <begin position="28"/>
        <end position="40"/>
    </location>
</feature>
<feature type="compositionally biased region" description="Pro residues" evidence="1">
    <location>
        <begin position="10"/>
        <end position="24"/>
    </location>
</feature>
<dbReference type="EMBL" id="CP000613">
    <property type="protein sequence ID" value="ACJ00264.1"/>
    <property type="molecule type" value="Genomic_DNA"/>
</dbReference>
<protein>
    <submittedName>
        <fullName evidence="2">Uncharacterized protein</fullName>
    </submittedName>
</protein>
<dbReference type="Proteomes" id="UP000001591">
    <property type="component" value="Chromosome"/>
</dbReference>
<dbReference type="KEGG" id="rce:RC1_2896"/>
<proteinExistence type="predicted"/>
<organism evidence="2 3">
    <name type="scientific">Rhodospirillum centenum (strain ATCC 51521 / SW)</name>
    <dbReference type="NCBI Taxonomy" id="414684"/>
    <lineage>
        <taxon>Bacteria</taxon>
        <taxon>Pseudomonadati</taxon>
        <taxon>Pseudomonadota</taxon>
        <taxon>Alphaproteobacteria</taxon>
        <taxon>Rhodospirillales</taxon>
        <taxon>Rhodospirillaceae</taxon>
        <taxon>Rhodospirillum</taxon>
    </lineage>
</organism>
<reference evidence="2 3" key="1">
    <citation type="journal article" date="2010" name="BMC Genomics">
        <title>Metabolic flexibility revealed in the genome of the cyst-forming alpha-1 proteobacterium Rhodospirillum centenum.</title>
        <authorList>
            <person name="Lu Y.K."/>
            <person name="Marden J."/>
            <person name="Han M."/>
            <person name="Swingley W.D."/>
            <person name="Mastrian S.D."/>
            <person name="Chowdhury S.R."/>
            <person name="Hao J."/>
            <person name="Helmy T."/>
            <person name="Kim S."/>
            <person name="Kurdoglu A.A."/>
            <person name="Matthies H.J."/>
            <person name="Rollo D."/>
            <person name="Stothard P."/>
            <person name="Blankenship R.E."/>
            <person name="Bauer C.E."/>
            <person name="Touchman J.W."/>
        </authorList>
    </citation>
    <scope>NUCLEOTIDE SEQUENCE [LARGE SCALE GENOMIC DNA]</scope>
    <source>
        <strain evidence="3">ATCC 51521 / SW</strain>
    </source>
</reference>
<sequence>MLAGMSSPPDRSPTRPPVQAPDPAGPEAEQRRKAALADRLRTRVDATARARGEDPYEMLARAIRHLLRS</sequence>
<keyword evidence="3" id="KW-1185">Reference proteome</keyword>
<evidence type="ECO:0000313" key="2">
    <source>
        <dbReference type="EMBL" id="ACJ00264.1"/>
    </source>
</evidence>
<evidence type="ECO:0000256" key="1">
    <source>
        <dbReference type="SAM" id="MobiDB-lite"/>
    </source>
</evidence>
<gene>
    <name evidence="2" type="ordered locus">RC1_2896</name>
</gene>
<dbReference type="HOGENOM" id="CLU_2773178_0_0_5"/>
<name>B6IVE0_RHOCS</name>
<evidence type="ECO:0000313" key="3">
    <source>
        <dbReference type="Proteomes" id="UP000001591"/>
    </source>
</evidence>